<evidence type="ECO:0000313" key="3">
    <source>
        <dbReference type="EMBL" id="AMK11381.1"/>
    </source>
</evidence>
<name>A0ABM5YVB7_9BACT</name>
<accession>A0ABM5YVB7</accession>
<keyword evidence="4" id="KW-1185">Reference proteome</keyword>
<dbReference type="Pfam" id="PF13483">
    <property type="entry name" value="Lactamase_B_3"/>
    <property type="match status" value="1"/>
</dbReference>
<keyword evidence="1 2" id="KW-0378">Hydrolase</keyword>
<dbReference type="Gene3D" id="3.60.15.10">
    <property type="entry name" value="Ribonuclease Z/Hydroxyacylglutathione hydrolase-like"/>
    <property type="match status" value="1"/>
</dbReference>
<dbReference type="InterPro" id="IPR036866">
    <property type="entry name" value="RibonucZ/Hydroxyglut_hydro"/>
</dbReference>
<dbReference type="PANTHER" id="PTHR43546:SF3">
    <property type="entry name" value="UPF0173 METAL-DEPENDENT HYDROLASE MJ1163"/>
    <property type="match status" value="1"/>
</dbReference>
<dbReference type="SUPFAM" id="SSF56281">
    <property type="entry name" value="Metallo-hydrolase/oxidoreductase"/>
    <property type="match status" value="1"/>
</dbReference>
<organism evidence="3 4">
    <name type="scientific">Pseudodesulfovibrio indicus</name>
    <dbReference type="NCBI Taxonomy" id="1716143"/>
    <lineage>
        <taxon>Bacteria</taxon>
        <taxon>Pseudomonadati</taxon>
        <taxon>Thermodesulfobacteriota</taxon>
        <taxon>Desulfovibrionia</taxon>
        <taxon>Desulfovibrionales</taxon>
        <taxon>Desulfovibrionaceae</taxon>
    </lineage>
</organism>
<sequence length="233" mass="25257">MGGVGEAPMEITWFGHANFRLKAADATLFIDPFFVGNPSAPADYRDIDECNLILVTHDHHDHIGQTLELAIKHDAEVVAMFDIIRDLIELGLPEHLGVGMNIGGTVTRLGLDIKMVQAMHSSVHGMPAGFIITDPKGLCVYNSGDTGLFGDMELFGKFHDIDVAMLPIGGRFTMDARQAAYACSLLQCKKIIPQHWGTWGILDQNTKALAEQLALVAPGTELLELAVGKPVTL</sequence>
<dbReference type="InterPro" id="IPR022877">
    <property type="entry name" value="UPF0173"/>
</dbReference>
<dbReference type="Proteomes" id="UP000055611">
    <property type="component" value="Chromosome"/>
</dbReference>
<proteinExistence type="inferred from homology"/>
<dbReference type="InterPro" id="IPR050114">
    <property type="entry name" value="UPF0173_UPF0282_UlaG_hydrolase"/>
</dbReference>
<reference evidence="3 4" key="1">
    <citation type="journal article" date="2016" name="Front. Microbiol.">
        <title>Genome Sequence of the Piezophilic, Mesophilic Sulfate-Reducing Bacterium Desulfovibrio indicus J2T.</title>
        <authorList>
            <person name="Cao J."/>
            <person name="Maignien L."/>
            <person name="Shao Z."/>
            <person name="Alain K."/>
            <person name="Jebbar M."/>
        </authorList>
    </citation>
    <scope>NUCLEOTIDE SEQUENCE [LARGE SCALE GENOMIC DNA]</scope>
    <source>
        <strain evidence="3 4">J2</strain>
    </source>
</reference>
<protein>
    <recommendedName>
        <fullName evidence="2">UPF0173 metal-dependent hydrolase AWY79_09760</fullName>
    </recommendedName>
</protein>
<evidence type="ECO:0000256" key="1">
    <source>
        <dbReference type="ARBA" id="ARBA00022801"/>
    </source>
</evidence>
<dbReference type="GO" id="GO:0016787">
    <property type="term" value="F:hydrolase activity"/>
    <property type="evidence" value="ECO:0007669"/>
    <property type="project" value="UniProtKB-KW"/>
</dbReference>
<dbReference type="HAMAP" id="MF_00457">
    <property type="entry name" value="UPF0173"/>
    <property type="match status" value="1"/>
</dbReference>
<dbReference type="PANTHER" id="PTHR43546">
    <property type="entry name" value="UPF0173 METAL-DEPENDENT HYDROLASE MJ1163-RELATED"/>
    <property type="match status" value="1"/>
</dbReference>
<dbReference type="EMBL" id="CP014206">
    <property type="protein sequence ID" value="AMK11381.1"/>
    <property type="molecule type" value="Genomic_DNA"/>
</dbReference>
<evidence type="ECO:0000256" key="2">
    <source>
        <dbReference type="HAMAP-Rule" id="MF_00457"/>
    </source>
</evidence>
<evidence type="ECO:0000313" key="4">
    <source>
        <dbReference type="Proteomes" id="UP000055611"/>
    </source>
</evidence>
<dbReference type="NCBIfam" id="NF001911">
    <property type="entry name" value="PRK00685.1"/>
    <property type="match status" value="1"/>
</dbReference>
<gene>
    <name evidence="3" type="ORF">AWY79_09760</name>
</gene>
<comment type="similarity">
    <text evidence="2">Belongs to the UPF0173 family.</text>
</comment>